<comment type="caution">
    <text evidence="1">The sequence shown here is derived from an EMBL/GenBank/DDBJ whole genome shotgun (WGS) entry which is preliminary data.</text>
</comment>
<dbReference type="Proteomes" id="UP000887013">
    <property type="component" value="Unassembled WGS sequence"/>
</dbReference>
<gene>
    <name evidence="1" type="ORF">NPIL_39741</name>
</gene>
<evidence type="ECO:0000313" key="1">
    <source>
        <dbReference type="EMBL" id="GFT19736.1"/>
    </source>
</evidence>
<protein>
    <submittedName>
        <fullName evidence="1">Uncharacterized protein</fullName>
    </submittedName>
</protein>
<name>A0A8X6NLT4_NEPPI</name>
<dbReference type="EMBL" id="BMAW01059153">
    <property type="protein sequence ID" value="GFT19736.1"/>
    <property type="molecule type" value="Genomic_DNA"/>
</dbReference>
<sequence length="74" mass="8555">MSLAKIQADRIDDRYASSESINSGKRKYGLRYYNFILTLDATMNERKEKPSAKCMDTDLEDSDTTCNHIILMEK</sequence>
<reference evidence="1" key="1">
    <citation type="submission" date="2020-08" db="EMBL/GenBank/DDBJ databases">
        <title>Multicomponent nature underlies the extraordinary mechanical properties of spider dragline silk.</title>
        <authorList>
            <person name="Kono N."/>
            <person name="Nakamura H."/>
            <person name="Mori M."/>
            <person name="Yoshida Y."/>
            <person name="Ohtoshi R."/>
            <person name="Malay A.D."/>
            <person name="Moran D.A.P."/>
            <person name="Tomita M."/>
            <person name="Numata K."/>
            <person name="Arakawa K."/>
        </authorList>
    </citation>
    <scope>NUCLEOTIDE SEQUENCE</scope>
</reference>
<proteinExistence type="predicted"/>
<organism evidence="1 2">
    <name type="scientific">Nephila pilipes</name>
    <name type="common">Giant wood spider</name>
    <name type="synonym">Nephila maculata</name>
    <dbReference type="NCBI Taxonomy" id="299642"/>
    <lineage>
        <taxon>Eukaryota</taxon>
        <taxon>Metazoa</taxon>
        <taxon>Ecdysozoa</taxon>
        <taxon>Arthropoda</taxon>
        <taxon>Chelicerata</taxon>
        <taxon>Arachnida</taxon>
        <taxon>Araneae</taxon>
        <taxon>Araneomorphae</taxon>
        <taxon>Entelegynae</taxon>
        <taxon>Araneoidea</taxon>
        <taxon>Nephilidae</taxon>
        <taxon>Nephila</taxon>
    </lineage>
</organism>
<dbReference type="AlphaFoldDB" id="A0A8X6NLT4"/>
<keyword evidence="2" id="KW-1185">Reference proteome</keyword>
<accession>A0A8X6NLT4</accession>
<evidence type="ECO:0000313" key="2">
    <source>
        <dbReference type="Proteomes" id="UP000887013"/>
    </source>
</evidence>